<feature type="binding site" evidence="8">
    <location>
        <position position="89"/>
    </location>
    <ligand>
        <name>ATP</name>
        <dbReference type="ChEBI" id="CHEBI:30616"/>
    </ligand>
</feature>
<dbReference type="EC" id="2.7.7.-" evidence="8"/>
<comment type="catalytic activity">
    <reaction evidence="8">
        <text>L-threonyl-[protein] + ATP = 3-O-(5'-adenylyl)-L-threonyl-[protein] + diphosphate</text>
        <dbReference type="Rhea" id="RHEA:54292"/>
        <dbReference type="Rhea" id="RHEA-COMP:11060"/>
        <dbReference type="Rhea" id="RHEA-COMP:13847"/>
        <dbReference type="ChEBI" id="CHEBI:30013"/>
        <dbReference type="ChEBI" id="CHEBI:30616"/>
        <dbReference type="ChEBI" id="CHEBI:33019"/>
        <dbReference type="ChEBI" id="CHEBI:138113"/>
        <dbReference type="EC" id="2.7.7.108"/>
    </reaction>
</comment>
<evidence type="ECO:0000256" key="2">
    <source>
        <dbReference type="ARBA" id="ARBA00022679"/>
    </source>
</evidence>
<dbReference type="AlphaFoldDB" id="A0A1S1MSQ4"/>
<feature type="binding site" evidence="8">
    <location>
        <position position="121"/>
    </location>
    <ligand>
        <name>ATP</name>
        <dbReference type="ChEBI" id="CHEBI:30616"/>
    </ligand>
</feature>
<keyword evidence="7 8" id="KW-0460">Magnesium</keyword>
<dbReference type="PANTHER" id="PTHR32057:SF14">
    <property type="entry name" value="PROTEIN ADENYLYLTRANSFERASE SELO, MITOCHONDRIAL"/>
    <property type="match status" value="1"/>
</dbReference>
<dbReference type="PANTHER" id="PTHR32057">
    <property type="entry name" value="PROTEIN ADENYLYLTRANSFERASE SELO, MITOCHONDRIAL"/>
    <property type="match status" value="1"/>
</dbReference>
<dbReference type="GO" id="GO:0005524">
    <property type="term" value="F:ATP binding"/>
    <property type="evidence" value="ECO:0007669"/>
    <property type="project" value="UniProtKB-UniRule"/>
</dbReference>
<dbReference type="GO" id="GO:0000287">
    <property type="term" value="F:magnesium ion binding"/>
    <property type="evidence" value="ECO:0007669"/>
    <property type="project" value="UniProtKB-UniRule"/>
</dbReference>
<feature type="binding site" evidence="8">
    <location>
        <position position="250"/>
    </location>
    <ligand>
        <name>Mg(2+)</name>
        <dbReference type="ChEBI" id="CHEBI:18420"/>
    </ligand>
</feature>
<comment type="catalytic activity">
    <reaction evidence="8">
        <text>L-histidyl-[protein] + UTP = N(tele)-(5'-uridylyl)-L-histidyl-[protein] + diphosphate</text>
        <dbReference type="Rhea" id="RHEA:83891"/>
        <dbReference type="Rhea" id="RHEA-COMP:9745"/>
        <dbReference type="Rhea" id="RHEA-COMP:20239"/>
        <dbReference type="ChEBI" id="CHEBI:29979"/>
        <dbReference type="ChEBI" id="CHEBI:33019"/>
        <dbReference type="ChEBI" id="CHEBI:46398"/>
        <dbReference type="ChEBI" id="CHEBI:233474"/>
    </reaction>
</comment>
<proteinExistence type="inferred from homology"/>
<feature type="active site" description="Proton acceptor" evidence="8">
    <location>
        <position position="249"/>
    </location>
</feature>
<comment type="function">
    <text evidence="8">Nucleotidyltransferase involved in the post-translational modification of proteins. It can catalyze the addition of adenosine monophosphate (AMP) or uridine monophosphate (UMP) to a protein, resulting in modifications known as AMPylation and UMPylation.</text>
</comment>
<comment type="catalytic activity">
    <reaction evidence="8">
        <text>L-tyrosyl-[protein] + UTP = O-(5'-uridylyl)-L-tyrosyl-[protein] + diphosphate</text>
        <dbReference type="Rhea" id="RHEA:83887"/>
        <dbReference type="Rhea" id="RHEA-COMP:10136"/>
        <dbReference type="Rhea" id="RHEA-COMP:20238"/>
        <dbReference type="ChEBI" id="CHEBI:33019"/>
        <dbReference type="ChEBI" id="CHEBI:46398"/>
        <dbReference type="ChEBI" id="CHEBI:46858"/>
        <dbReference type="ChEBI" id="CHEBI:90602"/>
    </reaction>
</comment>
<keyword evidence="8" id="KW-0464">Manganese</keyword>
<comment type="catalytic activity">
    <reaction evidence="8">
        <text>L-seryl-[protein] + ATP = 3-O-(5'-adenylyl)-L-seryl-[protein] + diphosphate</text>
        <dbReference type="Rhea" id="RHEA:58120"/>
        <dbReference type="Rhea" id="RHEA-COMP:9863"/>
        <dbReference type="Rhea" id="RHEA-COMP:15073"/>
        <dbReference type="ChEBI" id="CHEBI:29999"/>
        <dbReference type="ChEBI" id="CHEBI:30616"/>
        <dbReference type="ChEBI" id="CHEBI:33019"/>
        <dbReference type="ChEBI" id="CHEBI:142516"/>
        <dbReference type="EC" id="2.7.7.108"/>
    </reaction>
</comment>
<feature type="binding site" evidence="8">
    <location>
        <position position="86"/>
    </location>
    <ligand>
        <name>ATP</name>
        <dbReference type="ChEBI" id="CHEBI:30616"/>
    </ligand>
</feature>
<dbReference type="NCBIfam" id="NF000658">
    <property type="entry name" value="PRK00029.1"/>
    <property type="match status" value="1"/>
</dbReference>
<dbReference type="OrthoDB" id="9776281at2"/>
<keyword evidence="2 8" id="KW-0808">Transferase</keyword>
<keyword evidence="4 8" id="KW-0479">Metal-binding</keyword>
<evidence type="ECO:0000313" key="10">
    <source>
        <dbReference type="Proteomes" id="UP000179786"/>
    </source>
</evidence>
<evidence type="ECO:0000313" key="9">
    <source>
        <dbReference type="EMBL" id="OHU89444.1"/>
    </source>
</evidence>
<protein>
    <recommendedName>
        <fullName evidence="8">Protein nucleotidyltransferase YdiU</fullName>
        <ecNumber evidence="8">2.7.7.-</ecNumber>
    </recommendedName>
    <alternativeName>
        <fullName evidence="8">Protein adenylyltransferase YdiU</fullName>
        <ecNumber evidence="8">2.7.7.108</ecNumber>
    </alternativeName>
    <alternativeName>
        <fullName evidence="8">Protein uridylyltransferase YdiU</fullName>
        <ecNumber evidence="8">2.7.7.-</ecNumber>
    </alternativeName>
</protein>
<keyword evidence="5 8" id="KW-0547">Nucleotide-binding</keyword>
<accession>A0A1S1MSQ4</accession>
<comment type="catalytic activity">
    <reaction evidence="8">
        <text>L-tyrosyl-[protein] + ATP = O-(5'-adenylyl)-L-tyrosyl-[protein] + diphosphate</text>
        <dbReference type="Rhea" id="RHEA:54288"/>
        <dbReference type="Rhea" id="RHEA-COMP:10136"/>
        <dbReference type="Rhea" id="RHEA-COMP:13846"/>
        <dbReference type="ChEBI" id="CHEBI:30616"/>
        <dbReference type="ChEBI" id="CHEBI:33019"/>
        <dbReference type="ChEBI" id="CHEBI:46858"/>
        <dbReference type="ChEBI" id="CHEBI:83624"/>
        <dbReference type="EC" id="2.7.7.108"/>
    </reaction>
</comment>
<gene>
    <name evidence="8" type="primary">ydiU</name>
    <name evidence="8" type="synonym">selO</name>
    <name evidence="9" type="ORF">BET10_17670</name>
</gene>
<dbReference type="GO" id="GO:0070733">
    <property type="term" value="F:AMPylase activity"/>
    <property type="evidence" value="ECO:0007669"/>
    <property type="project" value="UniProtKB-EC"/>
</dbReference>
<dbReference type="GO" id="GO:0030145">
    <property type="term" value="F:manganese ion binding"/>
    <property type="evidence" value="ECO:0007669"/>
    <property type="project" value="UniProtKB-UniRule"/>
</dbReference>
<evidence type="ECO:0000256" key="5">
    <source>
        <dbReference type="ARBA" id="ARBA00022741"/>
    </source>
</evidence>
<feature type="binding site" evidence="8">
    <location>
        <position position="259"/>
    </location>
    <ligand>
        <name>ATP</name>
        <dbReference type="ChEBI" id="CHEBI:30616"/>
    </ligand>
</feature>
<feature type="binding site" evidence="8">
    <location>
        <position position="122"/>
    </location>
    <ligand>
        <name>ATP</name>
        <dbReference type="ChEBI" id="CHEBI:30616"/>
    </ligand>
</feature>
<keyword evidence="3 8" id="KW-0548">Nucleotidyltransferase</keyword>
<comment type="catalytic activity">
    <reaction evidence="8">
        <text>L-seryl-[protein] + UTP = O-(5'-uridylyl)-L-seryl-[protein] + diphosphate</text>
        <dbReference type="Rhea" id="RHEA:64604"/>
        <dbReference type="Rhea" id="RHEA-COMP:9863"/>
        <dbReference type="Rhea" id="RHEA-COMP:16635"/>
        <dbReference type="ChEBI" id="CHEBI:29999"/>
        <dbReference type="ChEBI" id="CHEBI:33019"/>
        <dbReference type="ChEBI" id="CHEBI:46398"/>
        <dbReference type="ChEBI" id="CHEBI:156051"/>
    </reaction>
</comment>
<evidence type="ECO:0000256" key="8">
    <source>
        <dbReference type="HAMAP-Rule" id="MF_00692"/>
    </source>
</evidence>
<feature type="binding site" evidence="8">
    <location>
        <position position="259"/>
    </location>
    <ligand>
        <name>Mg(2+)</name>
        <dbReference type="ChEBI" id="CHEBI:18420"/>
    </ligand>
</feature>
<organism evidence="9 10">
    <name type="scientific">Pseudoalteromonas amylolytica</name>
    <dbReference type="NCBI Taxonomy" id="1859457"/>
    <lineage>
        <taxon>Bacteria</taxon>
        <taxon>Pseudomonadati</taxon>
        <taxon>Pseudomonadota</taxon>
        <taxon>Gammaproteobacteria</taxon>
        <taxon>Alteromonadales</taxon>
        <taxon>Pseudoalteromonadaceae</taxon>
        <taxon>Pseudoalteromonas</taxon>
    </lineage>
</organism>
<comment type="cofactor">
    <cofactor evidence="8">
        <name>Mg(2+)</name>
        <dbReference type="ChEBI" id="CHEBI:18420"/>
    </cofactor>
    <cofactor evidence="8">
        <name>Mn(2+)</name>
        <dbReference type="ChEBI" id="CHEBI:29035"/>
    </cofactor>
</comment>
<dbReference type="InterPro" id="IPR003846">
    <property type="entry name" value="SelO"/>
</dbReference>
<evidence type="ECO:0000256" key="6">
    <source>
        <dbReference type="ARBA" id="ARBA00022840"/>
    </source>
</evidence>
<dbReference type="EC" id="2.7.7.108" evidence="8"/>
<feature type="binding site" evidence="8">
    <location>
        <position position="88"/>
    </location>
    <ligand>
        <name>ATP</name>
        <dbReference type="ChEBI" id="CHEBI:30616"/>
    </ligand>
</feature>
<evidence type="ECO:0000256" key="3">
    <source>
        <dbReference type="ARBA" id="ARBA00022695"/>
    </source>
</evidence>
<evidence type="ECO:0000256" key="4">
    <source>
        <dbReference type="ARBA" id="ARBA00022723"/>
    </source>
</evidence>
<keyword evidence="6 8" id="KW-0067">ATP-binding</keyword>
<comment type="caution">
    <text evidence="9">The sequence shown here is derived from an EMBL/GenBank/DDBJ whole genome shotgun (WGS) entry which is preliminary data.</text>
</comment>
<dbReference type="Proteomes" id="UP000179786">
    <property type="component" value="Unassembled WGS sequence"/>
</dbReference>
<feature type="binding site" evidence="8">
    <location>
        <position position="109"/>
    </location>
    <ligand>
        <name>ATP</name>
        <dbReference type="ChEBI" id="CHEBI:30616"/>
    </ligand>
</feature>
<dbReference type="HAMAP" id="MF_00692">
    <property type="entry name" value="SelO"/>
    <property type="match status" value="1"/>
</dbReference>
<dbReference type="EMBL" id="MKJU01000029">
    <property type="protein sequence ID" value="OHU89444.1"/>
    <property type="molecule type" value="Genomic_DNA"/>
</dbReference>
<feature type="binding site" evidence="8">
    <location>
        <position position="179"/>
    </location>
    <ligand>
        <name>ATP</name>
        <dbReference type="ChEBI" id="CHEBI:30616"/>
    </ligand>
</feature>
<dbReference type="RefSeq" id="WP_070986571.1">
    <property type="nucleotide sequence ID" value="NZ_MKJU01000029.1"/>
</dbReference>
<sequence length="482" mass="53803">MSFYPRYSVLGNQFCVLDTPMMARESQPCEPQLLLWNEALATELGIPLKRSSAHSYLSGQLPLHDVEPVALAYSGHQFGHFNPTLGDGRAHLIGSFDDAQGCAYDLQIKGSGATPFSRGGDGLCALGPAVREFVMSQALKALRVPTTECLSVVSTGQQVYRDGSLPGAVVCRVASSHIRVGSFQYLALHEDLVGLRSLMELAIKRYFVDITEQGDERIIAFLKAVCKKQVALIVDWLRVGFIHGVMNTDNTLVGGETIDYGPCAMLEAFDFGQVYSSIDKHGRYAFGQQPNIASWNCARLAESLLALFNIEQSKAITMLSDVIAGFSTDFNLAYQSMWAQKLGLLTWQDADAELLSELLSILNSEQLDYTNTFAALSNSLLKSPYSCFVIPDALLSWREKWETRITEYERTQVAELMCSVNPAIIPRNTLVEQVIGDYYQQKESRLLKDWLPLLQHPYRYQEYERRYLAATTDAHYKTFCGT</sequence>
<dbReference type="Pfam" id="PF02696">
    <property type="entry name" value="SelO"/>
    <property type="match status" value="1"/>
</dbReference>
<keyword evidence="10" id="KW-1185">Reference proteome</keyword>
<evidence type="ECO:0000256" key="7">
    <source>
        <dbReference type="ARBA" id="ARBA00022842"/>
    </source>
</evidence>
<dbReference type="STRING" id="1859457.BET10_17670"/>
<feature type="binding site" evidence="8">
    <location>
        <position position="172"/>
    </location>
    <ligand>
        <name>ATP</name>
        <dbReference type="ChEBI" id="CHEBI:30616"/>
    </ligand>
</feature>
<comment type="similarity">
    <text evidence="1 8">Belongs to the SELO family.</text>
</comment>
<name>A0A1S1MSQ4_9GAMM</name>
<reference evidence="9 10" key="1">
    <citation type="submission" date="2016-09" db="EMBL/GenBank/DDBJ databases">
        <title>Pseudoalteromonas amylolytica sp. nov., isolated from the surface seawater.</title>
        <authorList>
            <person name="Wu Y.-H."/>
            <person name="Cheng H."/>
            <person name="Jin X.-B."/>
            <person name="Wang C.-S."/>
            <person name="Xu X.-W."/>
        </authorList>
    </citation>
    <scope>NUCLEOTIDE SEQUENCE [LARGE SCALE GENOMIC DNA]</scope>
    <source>
        <strain evidence="9 10">JW1</strain>
    </source>
</reference>
<evidence type="ECO:0000256" key="1">
    <source>
        <dbReference type="ARBA" id="ARBA00009747"/>
    </source>
</evidence>